<dbReference type="Proteomes" id="UP000182661">
    <property type="component" value="Unassembled WGS sequence"/>
</dbReference>
<dbReference type="PANTHER" id="PTHR31126:SF72">
    <property type="entry name" value="DUAL SPECIFICITY PROTEIN PHOSPHATASE TPBA"/>
    <property type="match status" value="1"/>
</dbReference>
<organism evidence="2 3">
    <name type="scientific">Pararhizobium antarcticum</name>
    <dbReference type="NCBI Taxonomy" id="1798805"/>
    <lineage>
        <taxon>Bacteria</taxon>
        <taxon>Pseudomonadati</taxon>
        <taxon>Pseudomonadota</taxon>
        <taxon>Alphaproteobacteria</taxon>
        <taxon>Hyphomicrobiales</taxon>
        <taxon>Rhizobiaceae</taxon>
        <taxon>Rhizobium/Agrobacterium group</taxon>
        <taxon>Pararhizobium</taxon>
    </lineage>
</organism>
<accession>A0A657LYQ7</accession>
<keyword evidence="3" id="KW-1185">Reference proteome</keyword>
<evidence type="ECO:0000313" key="3">
    <source>
        <dbReference type="Proteomes" id="UP000182661"/>
    </source>
</evidence>
<reference evidence="2 3" key="1">
    <citation type="submission" date="2016-02" db="EMBL/GenBank/DDBJ databases">
        <title>Genome sequencing of a beta-galactosidase producing bacteria Rhizobium sp. 59.</title>
        <authorList>
            <person name="Wang D."/>
            <person name="Kot W."/>
            <person name="Qin Y."/>
            <person name="Hansen L."/>
            <person name="Naqvi K."/>
            <person name="Rensing C."/>
        </authorList>
    </citation>
    <scope>NUCLEOTIDE SEQUENCE [LARGE SCALE GENOMIC DNA]</scope>
    <source>
        <strain evidence="2 3">59</strain>
    </source>
</reference>
<comment type="similarity">
    <text evidence="1">Belongs to the protein-tyrosine phosphatase family.</text>
</comment>
<dbReference type="InterPro" id="IPR016130">
    <property type="entry name" value="Tyr_Pase_AS"/>
</dbReference>
<dbReference type="InterPro" id="IPR026893">
    <property type="entry name" value="Tyr/Ser_Pase_IphP-type"/>
</dbReference>
<gene>
    <name evidence="2" type="ORF">AX760_00060</name>
</gene>
<evidence type="ECO:0000256" key="1">
    <source>
        <dbReference type="ARBA" id="ARBA00009580"/>
    </source>
</evidence>
<sequence>MALLALAGAAHAALIYASNNFAVVIPGELYRSAQPDATLLAEYRSRYHIQTVINLRGRQDEGWYREERRASVALGLDQIDFRMASSRELSRADADRLIAVMRHAHKPLLIHCKAGADRTGLASALYLAALAGAGEAQAEAQLSIRYGHFSVPYLSSAYPMDDSFEQMEPALGFGD</sequence>
<dbReference type="SUPFAM" id="SSF52799">
    <property type="entry name" value="(Phosphotyrosine protein) phosphatases II"/>
    <property type="match status" value="1"/>
</dbReference>
<proteinExistence type="inferred from homology"/>
<dbReference type="Gene3D" id="3.90.190.10">
    <property type="entry name" value="Protein tyrosine phosphatase superfamily"/>
    <property type="match status" value="1"/>
</dbReference>
<dbReference type="EMBL" id="LSRP01000001">
    <property type="protein sequence ID" value="OJG01577.1"/>
    <property type="molecule type" value="Genomic_DNA"/>
</dbReference>
<dbReference type="AlphaFoldDB" id="A0A657LYQ7"/>
<name>A0A657LYQ7_9HYPH</name>
<dbReference type="PROSITE" id="PS00383">
    <property type="entry name" value="TYR_PHOSPHATASE_1"/>
    <property type="match status" value="1"/>
</dbReference>
<dbReference type="InterPro" id="IPR029021">
    <property type="entry name" value="Prot-tyrosine_phosphatase-like"/>
</dbReference>
<dbReference type="Pfam" id="PF13350">
    <property type="entry name" value="Y_phosphatase3"/>
    <property type="match status" value="1"/>
</dbReference>
<evidence type="ECO:0008006" key="4">
    <source>
        <dbReference type="Google" id="ProtNLM"/>
    </source>
</evidence>
<protein>
    <recommendedName>
        <fullName evidence="4">Protein tyrosine phosphatase</fullName>
    </recommendedName>
</protein>
<evidence type="ECO:0000313" key="2">
    <source>
        <dbReference type="EMBL" id="OJG01577.1"/>
    </source>
</evidence>
<dbReference type="PANTHER" id="PTHR31126">
    <property type="entry name" value="TYROSINE-PROTEIN PHOSPHATASE"/>
    <property type="match status" value="1"/>
</dbReference>
<comment type="caution">
    <text evidence="2">The sequence shown here is derived from an EMBL/GenBank/DDBJ whole genome shotgun (WGS) entry which is preliminary data.</text>
</comment>
<dbReference type="GO" id="GO:0004721">
    <property type="term" value="F:phosphoprotein phosphatase activity"/>
    <property type="evidence" value="ECO:0007669"/>
    <property type="project" value="InterPro"/>
</dbReference>